<dbReference type="AlphaFoldDB" id="A0A409WNR4"/>
<feature type="region of interest" description="Disordered" evidence="1">
    <location>
        <begin position="44"/>
        <end position="132"/>
    </location>
</feature>
<protein>
    <submittedName>
        <fullName evidence="2">Uncharacterized protein</fullName>
    </submittedName>
</protein>
<dbReference type="EMBL" id="NHYD01003345">
    <property type="protein sequence ID" value="PPQ80147.1"/>
    <property type="molecule type" value="Genomic_DNA"/>
</dbReference>
<reference evidence="2 3" key="1">
    <citation type="journal article" date="2018" name="Evol. Lett.">
        <title>Horizontal gene cluster transfer increased hallucinogenic mushroom diversity.</title>
        <authorList>
            <person name="Reynolds H.T."/>
            <person name="Vijayakumar V."/>
            <person name="Gluck-Thaler E."/>
            <person name="Korotkin H.B."/>
            <person name="Matheny P.B."/>
            <person name="Slot J.C."/>
        </authorList>
    </citation>
    <scope>NUCLEOTIDE SEQUENCE [LARGE SCALE GENOMIC DNA]</scope>
    <source>
        <strain evidence="2 3">2631</strain>
    </source>
</reference>
<feature type="compositionally biased region" description="Basic and acidic residues" evidence="1">
    <location>
        <begin position="63"/>
        <end position="72"/>
    </location>
</feature>
<keyword evidence="3" id="KW-1185">Reference proteome</keyword>
<organism evidence="2 3">
    <name type="scientific">Psilocybe cyanescens</name>
    <dbReference type="NCBI Taxonomy" id="93625"/>
    <lineage>
        <taxon>Eukaryota</taxon>
        <taxon>Fungi</taxon>
        <taxon>Dikarya</taxon>
        <taxon>Basidiomycota</taxon>
        <taxon>Agaricomycotina</taxon>
        <taxon>Agaricomycetes</taxon>
        <taxon>Agaricomycetidae</taxon>
        <taxon>Agaricales</taxon>
        <taxon>Agaricineae</taxon>
        <taxon>Strophariaceae</taxon>
        <taxon>Psilocybe</taxon>
    </lineage>
</organism>
<evidence type="ECO:0000313" key="2">
    <source>
        <dbReference type="EMBL" id="PPQ80147.1"/>
    </source>
</evidence>
<accession>A0A409WNR4</accession>
<dbReference type="Proteomes" id="UP000283269">
    <property type="component" value="Unassembled WGS sequence"/>
</dbReference>
<feature type="compositionally biased region" description="Basic and acidic residues" evidence="1">
    <location>
        <begin position="79"/>
        <end position="88"/>
    </location>
</feature>
<comment type="caution">
    <text evidence="2">The sequence shown here is derived from an EMBL/GenBank/DDBJ whole genome shotgun (WGS) entry which is preliminary data.</text>
</comment>
<proteinExistence type="predicted"/>
<evidence type="ECO:0000313" key="3">
    <source>
        <dbReference type="Proteomes" id="UP000283269"/>
    </source>
</evidence>
<gene>
    <name evidence="2" type="ORF">CVT25_001446</name>
</gene>
<sequence>MSVLKIEDLKTEFFPATLLPAEQPAIATACRTFQVAHSDLHSSNLASGMPSAPTKPSTWWHSNKNDPKDHVTVRYNRRKGGDRVHVYRDGTGNMNPHKPPKRLARGSEAAQDEELYGSDCTVEFSDEEDGDQ</sequence>
<dbReference type="InParanoid" id="A0A409WNR4"/>
<name>A0A409WNR4_PSICY</name>
<evidence type="ECO:0000256" key="1">
    <source>
        <dbReference type="SAM" id="MobiDB-lite"/>
    </source>
</evidence>
<dbReference type="OrthoDB" id="2746492at2759"/>